<keyword evidence="2" id="KW-0813">Transport</keyword>
<keyword evidence="6 7" id="KW-0472">Membrane</keyword>
<dbReference type="RefSeq" id="WP_089684446.1">
    <property type="nucleotide sequence ID" value="NZ_FNES01000004.1"/>
</dbReference>
<evidence type="ECO:0000313" key="8">
    <source>
        <dbReference type="EMBL" id="SDJ36964.1"/>
    </source>
</evidence>
<evidence type="ECO:0000256" key="5">
    <source>
        <dbReference type="ARBA" id="ARBA00022989"/>
    </source>
</evidence>
<keyword evidence="3" id="KW-1003">Cell membrane</keyword>
<evidence type="ECO:0000256" key="2">
    <source>
        <dbReference type="ARBA" id="ARBA00022448"/>
    </source>
</evidence>
<feature type="transmembrane region" description="Helical" evidence="7">
    <location>
        <begin position="21"/>
        <end position="38"/>
    </location>
</feature>
<comment type="subcellular location">
    <subcellularLocation>
        <location evidence="1">Cell membrane</location>
        <topology evidence="1">Multi-pass membrane protein</topology>
    </subcellularLocation>
</comment>
<evidence type="ECO:0000256" key="1">
    <source>
        <dbReference type="ARBA" id="ARBA00004651"/>
    </source>
</evidence>
<feature type="transmembrane region" description="Helical" evidence="7">
    <location>
        <begin position="118"/>
        <end position="134"/>
    </location>
</feature>
<evidence type="ECO:0000256" key="4">
    <source>
        <dbReference type="ARBA" id="ARBA00022692"/>
    </source>
</evidence>
<sequence length="381" mass="42636">MNLPPLRDPHLNYRYRRRLHVVRVLLALSVTFAIISLFELPHSGWALVSTVMVMGNLPHVGGVLDKGRQRLLGSLLGAGWGLLLILVPLSPTLVIPLGALIGIGAATWLTFGSRHGYSGLMFAISLLLVIGAGNQELDVALWRAFDVLLGTLVGIAVTALVLPQKATDMMRFLLADNLERLARLYQAHTESTHAPDVDTQRLLKAASKLLVKQRNLVDAIHRERRLRRDELDELISLQRRMLSTIELLLETHWTTRAGHERIAAMVGLREEQFRLASELDTLAYQVRTGQPIDVAISPFDLQRHAELACNARSEDGRVLFSPSGYLWLNRELARLAQALVSQLGSLERLPSRRLRRASGRSRFIADRTEPVQGEQENERQP</sequence>
<evidence type="ECO:0000256" key="7">
    <source>
        <dbReference type="SAM" id="Phobius"/>
    </source>
</evidence>
<evidence type="ECO:0000313" key="9">
    <source>
        <dbReference type="Proteomes" id="UP000198525"/>
    </source>
</evidence>
<proteinExistence type="predicted"/>
<protein>
    <submittedName>
        <fullName evidence="8">Fusaric acid resistance protein family protein</fullName>
    </submittedName>
</protein>
<dbReference type="PANTHER" id="PTHR30509">
    <property type="entry name" value="P-HYDROXYBENZOIC ACID EFFLUX PUMP SUBUNIT-RELATED"/>
    <property type="match status" value="1"/>
</dbReference>
<evidence type="ECO:0000256" key="6">
    <source>
        <dbReference type="ARBA" id="ARBA00023136"/>
    </source>
</evidence>
<name>A0A1G8T6D5_9GAMM</name>
<feature type="transmembrane region" description="Helical" evidence="7">
    <location>
        <begin position="140"/>
        <end position="162"/>
    </location>
</feature>
<evidence type="ECO:0000256" key="3">
    <source>
        <dbReference type="ARBA" id="ARBA00022475"/>
    </source>
</evidence>
<keyword evidence="4 7" id="KW-0812">Transmembrane</keyword>
<feature type="transmembrane region" description="Helical" evidence="7">
    <location>
        <begin position="93"/>
        <end position="111"/>
    </location>
</feature>
<gene>
    <name evidence="8" type="ORF">SAMN04487954_104209</name>
</gene>
<dbReference type="GO" id="GO:0022857">
    <property type="term" value="F:transmembrane transporter activity"/>
    <property type="evidence" value="ECO:0007669"/>
    <property type="project" value="InterPro"/>
</dbReference>
<reference evidence="8 9" key="1">
    <citation type="submission" date="2016-10" db="EMBL/GenBank/DDBJ databases">
        <authorList>
            <person name="de Groot N.N."/>
        </authorList>
    </citation>
    <scope>NUCLEOTIDE SEQUENCE [LARGE SCALE GENOMIC DNA]</scope>
    <source>
        <strain evidence="8 9">CGMCC 1.6133</strain>
    </source>
</reference>
<dbReference type="PANTHER" id="PTHR30509:SF9">
    <property type="entry name" value="MULTIDRUG RESISTANCE PROTEIN MDTO"/>
    <property type="match status" value="1"/>
</dbReference>
<keyword evidence="9" id="KW-1185">Reference proteome</keyword>
<dbReference type="Proteomes" id="UP000198525">
    <property type="component" value="Unassembled WGS sequence"/>
</dbReference>
<keyword evidence="5 7" id="KW-1133">Transmembrane helix</keyword>
<dbReference type="GO" id="GO:0005886">
    <property type="term" value="C:plasma membrane"/>
    <property type="evidence" value="ECO:0007669"/>
    <property type="project" value="UniProtKB-SubCell"/>
</dbReference>
<organism evidence="8 9">
    <name type="scientific">Billgrantia gudaonensis</name>
    <dbReference type="NCBI Taxonomy" id="376427"/>
    <lineage>
        <taxon>Bacteria</taxon>
        <taxon>Pseudomonadati</taxon>
        <taxon>Pseudomonadota</taxon>
        <taxon>Gammaproteobacteria</taxon>
        <taxon>Oceanospirillales</taxon>
        <taxon>Halomonadaceae</taxon>
        <taxon>Billgrantia</taxon>
    </lineage>
</organism>
<dbReference type="OrthoDB" id="977186at2"/>
<feature type="transmembrane region" description="Helical" evidence="7">
    <location>
        <begin position="44"/>
        <end position="64"/>
    </location>
</feature>
<dbReference type="Pfam" id="PF04632">
    <property type="entry name" value="FUSC"/>
    <property type="match status" value="1"/>
</dbReference>
<accession>A0A1G8T6D5</accession>
<dbReference type="AlphaFoldDB" id="A0A1G8T6D5"/>
<dbReference type="InterPro" id="IPR006726">
    <property type="entry name" value="PHBA_efflux_AaeB/fusaric-R"/>
</dbReference>
<dbReference type="STRING" id="376427.SAMN04487954_104209"/>
<dbReference type="EMBL" id="FNES01000004">
    <property type="protein sequence ID" value="SDJ36964.1"/>
    <property type="molecule type" value="Genomic_DNA"/>
</dbReference>